<dbReference type="PANTHER" id="PTHR43685">
    <property type="entry name" value="GLYCOSYLTRANSFERASE"/>
    <property type="match status" value="1"/>
</dbReference>
<feature type="transmembrane region" description="Helical" evidence="1">
    <location>
        <begin position="713"/>
        <end position="731"/>
    </location>
</feature>
<dbReference type="Pfam" id="PF13641">
    <property type="entry name" value="Glyco_tranf_2_3"/>
    <property type="match status" value="1"/>
</dbReference>
<feature type="transmembrane region" description="Helical" evidence="1">
    <location>
        <begin position="659"/>
        <end position="675"/>
    </location>
</feature>
<keyword evidence="1" id="KW-0472">Membrane</keyword>
<keyword evidence="1" id="KW-1133">Transmembrane helix</keyword>
<organism evidence="2">
    <name type="scientific">freshwater metagenome</name>
    <dbReference type="NCBI Taxonomy" id="449393"/>
    <lineage>
        <taxon>unclassified sequences</taxon>
        <taxon>metagenomes</taxon>
        <taxon>ecological metagenomes</taxon>
    </lineage>
</organism>
<sequence>MTPSDPRFDEFFGLGADFGDNEGRDLSGSAPAVVVVMVAHDPGWWFEETLASVGDQDYSNLSVLVIDAGSGDADAIRERLGSVLPDAHLRRLETNPGFGAASDEVLVAVQGAAFYLFCHDDVRLEPDVVRLLVEEAFRSNAGIVGPKLVEWSDPKRLIAVGMGSDRYGQPSPYVERGDLDQEQHDAVRDVFYIPGAATLVRADLFAAVGGFDREMTFHGEDLDLCWRAHVAGARVIVAPSARVGHLEALGVRRSLDDRRRLQARHRLRAMKVSDSFGTRVRASFFASVLALLEIIQSVVLGHFRQARDIASAWTWNFRHRSSAKDRRSILEQARRVPDSDVRAFQNRRSARLSAFLRDRIGGSEAANGGREFVSNLRETRATSSVVAWLCVVAFLVLGSRELLLEGVPVVGGFAEFLGPWEMLSRWTSGYQSVGLGSTAAAPTGFAILGTLGIGFLGAVDLLRTVLLLGMWPLGALGIWRLAKPLGSRRGRIVATIFYVAIPVASNAMATGGWGGLVTYGVLPWILGQMFAAGGLAPFGPRLGAAGPGVRPRPWLHRVVAIGLLGALAATIEPSVIAVIAVISVVLVIGSALTGSLVGSGRTLLVGLAGAALAAVLHLPWSLSFLSGWQTVVGATSTGGFSLELGDVLRFGNGPFGRGFLGWMFVIAAALPLLIGRKWRLAWAVRSWLVAAAGFGVAWAIGQGWLVGWLPSSAVVLVPASLGISLAAGLGMEAFEVDLPDYRFGWRQLVSVMAAVAFVGAMLPSLAATLSGRWDLPRGDYQRSLAFLDGESDSDPFRVLWLGDAAALPLAGWVLEAPEIDDLGPDRTLTFATTDEGTPTIAEQWPGSLDGATGQLESALQIAADGGTARLGSLLAPMAVRYVVVPLAPAPDPYARSRTAVPSDLLAVLDGQLDLASITVNQGVRVYKNAAWGPGRSLLPVDTKLPDGGDGANILGGRRSGAIAKGVAILPESTGFASWAGTVDGPGEVYVSSAGGDSWKLEVDGVPADRSSAFGWASIFDVGNSGRGSLHFDTPLTRWLALAGQVVLWIVLVIYLLRVRVREEEGNVLGETNVAIVPGGDSAPSTPGGFA</sequence>
<dbReference type="InterPro" id="IPR029044">
    <property type="entry name" value="Nucleotide-diphossugar_trans"/>
</dbReference>
<protein>
    <submittedName>
        <fullName evidence="2">Unannotated protein</fullName>
    </submittedName>
</protein>
<accession>A0A6J6I503</accession>
<feature type="transmembrane region" description="Helical" evidence="1">
    <location>
        <begin position="604"/>
        <end position="622"/>
    </location>
</feature>
<reference evidence="2" key="1">
    <citation type="submission" date="2020-05" db="EMBL/GenBank/DDBJ databases">
        <authorList>
            <person name="Chiriac C."/>
            <person name="Salcher M."/>
            <person name="Ghai R."/>
            <person name="Kavagutti S V."/>
        </authorList>
    </citation>
    <scope>NUCLEOTIDE SEQUENCE</scope>
</reference>
<feature type="transmembrane region" description="Helical" evidence="1">
    <location>
        <begin position="577"/>
        <end position="597"/>
    </location>
</feature>
<name>A0A6J6I503_9ZZZZ</name>
<evidence type="ECO:0000256" key="1">
    <source>
        <dbReference type="SAM" id="Phobius"/>
    </source>
</evidence>
<dbReference type="EMBL" id="CAEZUP010000080">
    <property type="protein sequence ID" value="CAB4618504.1"/>
    <property type="molecule type" value="Genomic_DNA"/>
</dbReference>
<gene>
    <name evidence="2" type="ORF">UFOPK1835_01583</name>
</gene>
<dbReference type="InterPro" id="IPR050834">
    <property type="entry name" value="Glycosyltransf_2"/>
</dbReference>
<dbReference type="PANTHER" id="PTHR43685:SF3">
    <property type="entry name" value="SLR2126 PROTEIN"/>
    <property type="match status" value="1"/>
</dbReference>
<keyword evidence="1" id="KW-0812">Transmembrane</keyword>
<dbReference type="AlphaFoldDB" id="A0A6J6I503"/>
<dbReference type="SUPFAM" id="SSF53448">
    <property type="entry name" value="Nucleotide-diphospho-sugar transferases"/>
    <property type="match status" value="1"/>
</dbReference>
<feature type="transmembrane region" description="Helical" evidence="1">
    <location>
        <begin position="687"/>
        <end position="707"/>
    </location>
</feature>
<proteinExistence type="predicted"/>
<feature type="transmembrane region" description="Helical" evidence="1">
    <location>
        <begin position="521"/>
        <end position="542"/>
    </location>
</feature>
<feature type="transmembrane region" description="Helical" evidence="1">
    <location>
        <begin position="554"/>
        <end position="571"/>
    </location>
</feature>
<dbReference type="Gene3D" id="3.90.550.10">
    <property type="entry name" value="Spore Coat Polysaccharide Biosynthesis Protein SpsA, Chain A"/>
    <property type="match status" value="1"/>
</dbReference>
<feature type="transmembrane region" description="Helical" evidence="1">
    <location>
        <begin position="282"/>
        <end position="303"/>
    </location>
</feature>
<feature type="transmembrane region" description="Helical" evidence="1">
    <location>
        <begin position="491"/>
        <end position="509"/>
    </location>
</feature>
<evidence type="ECO:0000313" key="2">
    <source>
        <dbReference type="EMBL" id="CAB4618504.1"/>
    </source>
</evidence>
<feature type="transmembrane region" description="Helical" evidence="1">
    <location>
        <begin position="461"/>
        <end position="479"/>
    </location>
</feature>
<feature type="transmembrane region" description="Helical" evidence="1">
    <location>
        <begin position="432"/>
        <end position="455"/>
    </location>
</feature>
<feature type="transmembrane region" description="Helical" evidence="1">
    <location>
        <begin position="743"/>
        <end position="762"/>
    </location>
</feature>
<feature type="transmembrane region" description="Helical" evidence="1">
    <location>
        <begin position="1038"/>
        <end position="1056"/>
    </location>
</feature>